<evidence type="ECO:0000256" key="2">
    <source>
        <dbReference type="SAM" id="SignalP"/>
    </source>
</evidence>
<dbReference type="OrthoDB" id="1014646at2"/>
<evidence type="ECO:0000313" key="4">
    <source>
        <dbReference type="Proteomes" id="UP000030134"/>
    </source>
</evidence>
<sequence>MKRTIFTLLLLSSISLVLRAQTPPRCLAQRNAYVCTELGLSDEECEVVSTLLNELDTKRIALWKEYKTQALQLRDKKEVTQEEVLLHLKQRTEWKIAESKLVEEYYTRLCQHISPEKVLLLEHTQRKFGRSLMRKKQDNPTTKSESQQRKKPKGNEPKRR</sequence>
<dbReference type="AlphaFoldDB" id="A0A0A2G2U8"/>
<feature type="chain" id="PRO_5001998972" description="Periplasmic heavy metal sensor" evidence="2">
    <location>
        <begin position="21"/>
        <end position="160"/>
    </location>
</feature>
<dbReference type="STRING" id="266762.HQ36_06685"/>
<accession>A0A0A2G2U8</accession>
<name>A0A0A2G2U8_9PORP</name>
<feature type="signal peptide" evidence="2">
    <location>
        <begin position="1"/>
        <end position="20"/>
    </location>
</feature>
<protein>
    <recommendedName>
        <fullName evidence="5">Periplasmic heavy metal sensor</fullName>
    </recommendedName>
</protein>
<proteinExistence type="predicted"/>
<keyword evidence="2" id="KW-0732">Signal</keyword>
<gene>
    <name evidence="3" type="ORF">HQ36_06685</name>
</gene>
<dbReference type="Proteomes" id="UP000030134">
    <property type="component" value="Unassembled WGS sequence"/>
</dbReference>
<dbReference type="RefSeq" id="WP_025842827.1">
    <property type="nucleotide sequence ID" value="NZ_JQZW01000012.1"/>
</dbReference>
<evidence type="ECO:0000256" key="1">
    <source>
        <dbReference type="SAM" id="MobiDB-lite"/>
    </source>
</evidence>
<feature type="region of interest" description="Disordered" evidence="1">
    <location>
        <begin position="129"/>
        <end position="160"/>
    </location>
</feature>
<evidence type="ECO:0000313" key="3">
    <source>
        <dbReference type="EMBL" id="KGN97566.1"/>
    </source>
</evidence>
<evidence type="ECO:0008006" key="5">
    <source>
        <dbReference type="Google" id="ProtNLM"/>
    </source>
</evidence>
<dbReference type="EMBL" id="JQZW01000012">
    <property type="protein sequence ID" value="KGN97566.1"/>
    <property type="molecule type" value="Genomic_DNA"/>
</dbReference>
<comment type="caution">
    <text evidence="3">The sequence shown here is derived from an EMBL/GenBank/DDBJ whole genome shotgun (WGS) entry which is preliminary data.</text>
</comment>
<organism evidence="3 4">
    <name type="scientific">Porphyromonas gingivicanis</name>
    <dbReference type="NCBI Taxonomy" id="266762"/>
    <lineage>
        <taxon>Bacteria</taxon>
        <taxon>Pseudomonadati</taxon>
        <taxon>Bacteroidota</taxon>
        <taxon>Bacteroidia</taxon>
        <taxon>Bacteroidales</taxon>
        <taxon>Porphyromonadaceae</taxon>
        <taxon>Porphyromonas</taxon>
    </lineage>
</organism>
<reference evidence="3 4" key="1">
    <citation type="submission" date="2014-08" db="EMBL/GenBank/DDBJ databases">
        <title>Porphyromonas gingivicanis strain:COT-022_OH1391 Genome sequencing.</title>
        <authorList>
            <person name="Wallis C."/>
            <person name="Deusch O."/>
            <person name="O'Flynn C."/>
            <person name="Davis I."/>
            <person name="Jospin G."/>
            <person name="Darling A.E."/>
            <person name="Coil D.A."/>
            <person name="Alexiev A."/>
            <person name="Horsfall A."/>
            <person name="Kirkwood N."/>
            <person name="Harris S."/>
            <person name="Eisen J.A."/>
        </authorList>
    </citation>
    <scope>NUCLEOTIDE SEQUENCE [LARGE SCALE GENOMIC DNA]</scope>
    <source>
        <strain evidence="4">COT-022 OH1391</strain>
    </source>
</reference>
<keyword evidence="4" id="KW-1185">Reference proteome</keyword>